<feature type="compositionally biased region" description="Low complexity" evidence="3">
    <location>
        <begin position="385"/>
        <end position="412"/>
    </location>
</feature>
<organism evidence="5 6">
    <name type="scientific">Wolfiporia cocos (strain MD-104)</name>
    <name type="common">Brown rot fungus</name>
    <dbReference type="NCBI Taxonomy" id="742152"/>
    <lineage>
        <taxon>Eukaryota</taxon>
        <taxon>Fungi</taxon>
        <taxon>Dikarya</taxon>
        <taxon>Basidiomycota</taxon>
        <taxon>Agaricomycotina</taxon>
        <taxon>Agaricomycetes</taxon>
        <taxon>Polyporales</taxon>
        <taxon>Phaeolaceae</taxon>
        <taxon>Wolfiporia</taxon>
    </lineage>
</organism>
<keyword evidence="4" id="KW-0812">Transmembrane</keyword>
<keyword evidence="2 5" id="KW-0808">Transferase</keyword>
<keyword evidence="4" id="KW-0472">Membrane</keyword>
<dbReference type="AlphaFoldDB" id="A0A2H3JFZ4"/>
<gene>
    <name evidence="5" type="ORF">WOLCODRAFT_118250</name>
</gene>
<dbReference type="InterPro" id="IPR051706">
    <property type="entry name" value="Glycosyltransferase_domain"/>
</dbReference>
<sequence length="527" mass="58747">MFRRRTVYIFLSLLAAVLVGTVVVLSSISYYLAIDANAYITELELDAPFNASVPWNATEHGKVERIPRILHQTWKSETLPEKWVDVSQGCRDMMPDYEYMLWTDASSREFIAEHYPWFLETYDGYKYPIQRADVIRYFILYHYGGIYLDLDIGCLRPLDPLLVYPVILAKTIPVGVSNDLIFSEARHPFMEQTIHGLMAFDHNWILNYPTVMFSTGPMFVSAQYGLYTSTHPTTLAQPGGEVCVLPKALYGKNAKPEEAPHSFFSHYYGSSWHADDAAFIGFLGKWGKGLMWAGLVVLVLGVIRLALAPNSRRRKYRLRRIGGYEVMMPRWVQRDGRWYLDLGWFGLPASSGSQPASPILPSEISSDADEEEEVQLLPLSFGPRSSSPAPSDASSADAVSTSSWQPPSSRSPLAAVRRASTRVMTSIFGTPEPHHRQPRARSRGVLFFLPAFLSTQSQEIQLPRGRGLSRPRLSASLSRASAHLPPEKQPCPDDVEAGAFLPDSPPRVRGASSGSSFSSVSSSTTLS</sequence>
<dbReference type="PANTHER" id="PTHR32385">
    <property type="entry name" value="MANNOSYL PHOSPHORYLINOSITOL CERAMIDE SYNTHASE"/>
    <property type="match status" value="1"/>
</dbReference>
<dbReference type="OrthoDB" id="3647at2759"/>
<evidence type="ECO:0000256" key="3">
    <source>
        <dbReference type="SAM" id="MobiDB-lite"/>
    </source>
</evidence>
<comment type="similarity">
    <text evidence="1">Belongs to the glycosyltransferase 32 family.</text>
</comment>
<keyword evidence="4" id="KW-1133">Transmembrane helix</keyword>
<accession>A0A2H3JFZ4</accession>
<dbReference type="Pfam" id="PF04488">
    <property type="entry name" value="Gly_transf_sug"/>
    <property type="match status" value="1"/>
</dbReference>
<dbReference type="SUPFAM" id="SSF53448">
    <property type="entry name" value="Nucleotide-diphospho-sugar transferases"/>
    <property type="match status" value="1"/>
</dbReference>
<evidence type="ECO:0000256" key="4">
    <source>
        <dbReference type="SAM" id="Phobius"/>
    </source>
</evidence>
<proteinExistence type="inferred from homology"/>
<feature type="region of interest" description="Disordered" evidence="3">
    <location>
        <begin position="460"/>
        <end position="527"/>
    </location>
</feature>
<dbReference type="OMA" id="GHPFMAQ"/>
<dbReference type="EMBL" id="KB468113">
    <property type="protein sequence ID" value="PCH41110.1"/>
    <property type="molecule type" value="Genomic_DNA"/>
</dbReference>
<feature type="region of interest" description="Disordered" evidence="3">
    <location>
        <begin position="380"/>
        <end position="416"/>
    </location>
</feature>
<feature type="transmembrane region" description="Helical" evidence="4">
    <location>
        <begin position="289"/>
        <end position="307"/>
    </location>
</feature>
<keyword evidence="6" id="KW-1185">Reference proteome</keyword>
<evidence type="ECO:0000313" key="5">
    <source>
        <dbReference type="EMBL" id="PCH41110.1"/>
    </source>
</evidence>
<dbReference type="Proteomes" id="UP000218811">
    <property type="component" value="Unassembled WGS sequence"/>
</dbReference>
<dbReference type="FunFam" id="3.90.550.20:FF:000005">
    <property type="entry name" value="Unplaced genomic scaffold supercont1.17, whole genome shotgun sequence"/>
    <property type="match status" value="1"/>
</dbReference>
<feature type="transmembrane region" description="Helical" evidence="4">
    <location>
        <begin position="7"/>
        <end position="32"/>
    </location>
</feature>
<feature type="compositionally biased region" description="Low complexity" evidence="3">
    <location>
        <begin position="512"/>
        <end position="527"/>
    </location>
</feature>
<dbReference type="STRING" id="742152.A0A2H3JFZ4"/>
<evidence type="ECO:0000256" key="2">
    <source>
        <dbReference type="ARBA" id="ARBA00022679"/>
    </source>
</evidence>
<dbReference type="GO" id="GO:0016020">
    <property type="term" value="C:membrane"/>
    <property type="evidence" value="ECO:0007669"/>
    <property type="project" value="GOC"/>
</dbReference>
<dbReference type="InterPro" id="IPR007577">
    <property type="entry name" value="GlycoTrfase_DXD_sugar-bd_CS"/>
</dbReference>
<protein>
    <submittedName>
        <fullName evidence="5">Glycosyltransferase family 32 protein</fullName>
    </submittedName>
</protein>
<name>A0A2H3JFZ4_WOLCO</name>
<dbReference type="GO" id="GO:0000030">
    <property type="term" value="F:mannosyltransferase activity"/>
    <property type="evidence" value="ECO:0007669"/>
    <property type="project" value="TreeGrafter"/>
</dbReference>
<evidence type="ECO:0000313" key="6">
    <source>
        <dbReference type="Proteomes" id="UP000218811"/>
    </source>
</evidence>
<feature type="compositionally biased region" description="Low complexity" evidence="3">
    <location>
        <begin position="462"/>
        <end position="484"/>
    </location>
</feature>
<dbReference type="GO" id="GO:0051999">
    <property type="term" value="P:mannosyl-inositol phosphorylceramide biosynthetic process"/>
    <property type="evidence" value="ECO:0007669"/>
    <property type="project" value="TreeGrafter"/>
</dbReference>
<evidence type="ECO:0000256" key="1">
    <source>
        <dbReference type="ARBA" id="ARBA00009003"/>
    </source>
</evidence>
<reference evidence="5 6" key="1">
    <citation type="journal article" date="2012" name="Science">
        <title>The Paleozoic origin of enzymatic lignin decomposition reconstructed from 31 fungal genomes.</title>
        <authorList>
            <person name="Floudas D."/>
            <person name="Binder M."/>
            <person name="Riley R."/>
            <person name="Barry K."/>
            <person name="Blanchette R.A."/>
            <person name="Henrissat B."/>
            <person name="Martinez A.T."/>
            <person name="Otillar R."/>
            <person name="Spatafora J.W."/>
            <person name="Yadav J.S."/>
            <person name="Aerts A."/>
            <person name="Benoit I."/>
            <person name="Boyd A."/>
            <person name="Carlson A."/>
            <person name="Copeland A."/>
            <person name="Coutinho P.M."/>
            <person name="de Vries R.P."/>
            <person name="Ferreira P."/>
            <person name="Findley K."/>
            <person name="Foster B."/>
            <person name="Gaskell J."/>
            <person name="Glotzer D."/>
            <person name="Gorecki P."/>
            <person name="Heitman J."/>
            <person name="Hesse C."/>
            <person name="Hori C."/>
            <person name="Igarashi K."/>
            <person name="Jurgens J.A."/>
            <person name="Kallen N."/>
            <person name="Kersten P."/>
            <person name="Kohler A."/>
            <person name="Kuees U."/>
            <person name="Kumar T.K.A."/>
            <person name="Kuo A."/>
            <person name="LaButti K."/>
            <person name="Larrondo L.F."/>
            <person name="Lindquist E."/>
            <person name="Ling A."/>
            <person name="Lombard V."/>
            <person name="Lucas S."/>
            <person name="Lundell T."/>
            <person name="Martin R."/>
            <person name="McLaughlin D.J."/>
            <person name="Morgenstern I."/>
            <person name="Morin E."/>
            <person name="Murat C."/>
            <person name="Nagy L.G."/>
            <person name="Nolan M."/>
            <person name="Ohm R.A."/>
            <person name="Patyshakuliyeva A."/>
            <person name="Rokas A."/>
            <person name="Ruiz-Duenas F.J."/>
            <person name="Sabat G."/>
            <person name="Salamov A."/>
            <person name="Samejima M."/>
            <person name="Schmutz J."/>
            <person name="Slot J.C."/>
            <person name="St John F."/>
            <person name="Stenlid J."/>
            <person name="Sun H."/>
            <person name="Sun S."/>
            <person name="Syed K."/>
            <person name="Tsang A."/>
            <person name="Wiebenga A."/>
            <person name="Young D."/>
            <person name="Pisabarro A."/>
            <person name="Eastwood D.C."/>
            <person name="Martin F."/>
            <person name="Cullen D."/>
            <person name="Grigoriev I.V."/>
            <person name="Hibbett D.S."/>
        </authorList>
    </citation>
    <scope>NUCLEOTIDE SEQUENCE [LARGE SCALE GENOMIC DNA]</scope>
    <source>
        <strain evidence="5 6">MD-104</strain>
    </source>
</reference>
<dbReference type="Gene3D" id="3.90.550.20">
    <property type="match status" value="1"/>
</dbReference>
<dbReference type="InterPro" id="IPR029044">
    <property type="entry name" value="Nucleotide-diphossugar_trans"/>
</dbReference>
<dbReference type="PANTHER" id="PTHR32385:SF15">
    <property type="entry name" value="INOSITOL PHOSPHOCERAMIDE MANNOSYLTRANSFERASE 1"/>
    <property type="match status" value="1"/>
</dbReference>